<evidence type="ECO:0000313" key="1">
    <source>
        <dbReference type="EMBL" id="EEF63162.1"/>
    </source>
</evidence>
<dbReference type="RefSeq" id="WP_007412975.1">
    <property type="nucleotide sequence ID" value="NZ_ABOX02000002.1"/>
</dbReference>
<dbReference type="PANTHER" id="PTHR12526">
    <property type="entry name" value="GLYCOSYLTRANSFERASE"/>
    <property type="match status" value="1"/>
</dbReference>
<evidence type="ECO:0008006" key="3">
    <source>
        <dbReference type="Google" id="ProtNLM"/>
    </source>
</evidence>
<dbReference type="Pfam" id="PF13692">
    <property type="entry name" value="Glyco_trans_1_4"/>
    <property type="match status" value="1"/>
</dbReference>
<dbReference type="CDD" id="cd03801">
    <property type="entry name" value="GT4_PimA-like"/>
    <property type="match status" value="1"/>
</dbReference>
<dbReference type="AlphaFoldDB" id="B9XAX7"/>
<evidence type="ECO:0000313" key="2">
    <source>
        <dbReference type="Proteomes" id="UP000003688"/>
    </source>
</evidence>
<keyword evidence="2" id="KW-1185">Reference proteome</keyword>
<gene>
    <name evidence="1" type="ORF">Cflav_PD5797</name>
</gene>
<name>B9XAX7_PEDPL</name>
<protein>
    <recommendedName>
        <fullName evidence="3">Glycosyl transferase group 1</fullName>
    </recommendedName>
</protein>
<sequence length="369" mass="42511">MPSIMGITQSGFDPASRFRFIQFIPYLKKAGWVVKHRPNWPDRQWSSPLRLRMARALHYRAGRLLMKASRFKDALESRKYDVIFANRDFAGEGPILHRFFRPLARRCIYDFDDAIFIGPNEKLVRWMCANAQWVTPGNEYLADYARQYTERVTVIPTVIDTETYIPRLYSNFEKQQVVRVGWSGSDQSIQATLVPHLEMLAKLQAKVDFELVVITNTKPQLPVTDLRWSFIPWSQHQEPFMGSKFDIGIMPLLDNEFQKGKCGLKLLQYMAAALPTVASPVGVNKAIVKHGVTGMLAAKEEEWHRALELLIRDARVRSRMGRAGRQICEQEYSVNRWLPILIGIFNATRQREVLNAAKDDELNRSTVPS</sequence>
<organism evidence="1 2">
    <name type="scientific">Pedosphaera parvula (strain Ellin514)</name>
    <dbReference type="NCBI Taxonomy" id="320771"/>
    <lineage>
        <taxon>Bacteria</taxon>
        <taxon>Pseudomonadati</taxon>
        <taxon>Verrucomicrobiota</taxon>
        <taxon>Pedosphaerae</taxon>
        <taxon>Pedosphaerales</taxon>
        <taxon>Pedosphaeraceae</taxon>
        <taxon>Pedosphaera</taxon>
    </lineage>
</organism>
<dbReference type="SUPFAM" id="SSF53756">
    <property type="entry name" value="UDP-Glycosyltransferase/glycogen phosphorylase"/>
    <property type="match status" value="1"/>
</dbReference>
<dbReference type="EMBL" id="ABOX02000002">
    <property type="protein sequence ID" value="EEF63162.1"/>
    <property type="molecule type" value="Genomic_DNA"/>
</dbReference>
<dbReference type="Proteomes" id="UP000003688">
    <property type="component" value="Unassembled WGS sequence"/>
</dbReference>
<proteinExistence type="predicted"/>
<comment type="caution">
    <text evidence="1">The sequence shown here is derived from an EMBL/GenBank/DDBJ whole genome shotgun (WGS) entry which is preliminary data.</text>
</comment>
<reference evidence="1 2" key="1">
    <citation type="journal article" date="2011" name="J. Bacteriol.">
        <title>Genome sequence of 'Pedosphaera parvula' Ellin514, an aerobic Verrucomicrobial isolate from pasture soil.</title>
        <authorList>
            <person name="Kant R."/>
            <person name="van Passel M.W."/>
            <person name="Sangwan P."/>
            <person name="Palva A."/>
            <person name="Lucas S."/>
            <person name="Copeland A."/>
            <person name="Lapidus A."/>
            <person name="Glavina Del Rio T."/>
            <person name="Dalin E."/>
            <person name="Tice H."/>
            <person name="Bruce D."/>
            <person name="Goodwin L."/>
            <person name="Pitluck S."/>
            <person name="Chertkov O."/>
            <person name="Larimer F.W."/>
            <person name="Land M.L."/>
            <person name="Hauser L."/>
            <person name="Brettin T.S."/>
            <person name="Detter J.C."/>
            <person name="Han S."/>
            <person name="de Vos W.M."/>
            <person name="Janssen P.H."/>
            <person name="Smidt H."/>
        </authorList>
    </citation>
    <scope>NUCLEOTIDE SEQUENCE [LARGE SCALE GENOMIC DNA]</scope>
    <source>
        <strain evidence="1 2">Ellin514</strain>
    </source>
</reference>
<dbReference type="Gene3D" id="3.40.50.2000">
    <property type="entry name" value="Glycogen Phosphorylase B"/>
    <property type="match status" value="2"/>
</dbReference>
<accession>B9XAX7</accession>
<dbReference type="STRING" id="320771.Cflav_PD5797"/>
<dbReference type="OrthoDB" id="9815351at2"/>